<gene>
    <name evidence="6" type="ORF">CTI12_AA512360</name>
</gene>
<evidence type="ECO:0000259" key="5">
    <source>
        <dbReference type="PROSITE" id="PS00624"/>
    </source>
</evidence>
<dbReference type="InterPro" id="IPR007867">
    <property type="entry name" value="GMC_OxRtase_C"/>
</dbReference>
<dbReference type="InterPro" id="IPR036188">
    <property type="entry name" value="FAD/NAD-bd_sf"/>
</dbReference>
<dbReference type="Gene3D" id="3.30.410.40">
    <property type="match status" value="1"/>
</dbReference>
<organism evidence="6 7">
    <name type="scientific">Artemisia annua</name>
    <name type="common">Sweet wormwood</name>
    <dbReference type="NCBI Taxonomy" id="35608"/>
    <lineage>
        <taxon>Eukaryota</taxon>
        <taxon>Viridiplantae</taxon>
        <taxon>Streptophyta</taxon>
        <taxon>Embryophyta</taxon>
        <taxon>Tracheophyta</taxon>
        <taxon>Spermatophyta</taxon>
        <taxon>Magnoliopsida</taxon>
        <taxon>eudicotyledons</taxon>
        <taxon>Gunneridae</taxon>
        <taxon>Pentapetalae</taxon>
        <taxon>asterids</taxon>
        <taxon>campanulids</taxon>
        <taxon>Asterales</taxon>
        <taxon>Asteraceae</taxon>
        <taxon>Asteroideae</taxon>
        <taxon>Anthemideae</taxon>
        <taxon>Artemisiinae</taxon>
        <taxon>Artemisia</taxon>
    </lineage>
</organism>
<evidence type="ECO:0000313" key="7">
    <source>
        <dbReference type="Proteomes" id="UP000245207"/>
    </source>
</evidence>
<dbReference type="InterPro" id="IPR000172">
    <property type="entry name" value="GMC_OxRdtase_N"/>
</dbReference>
<evidence type="ECO:0000256" key="2">
    <source>
        <dbReference type="ARBA" id="ARBA00022630"/>
    </source>
</evidence>
<keyword evidence="2" id="KW-0285">Flavoprotein</keyword>
<name>A0A2U1LAR1_ARTAN</name>
<dbReference type="PRINTS" id="PR00420">
    <property type="entry name" value="RNGMNOXGNASE"/>
</dbReference>
<dbReference type="PROSITE" id="PS00624">
    <property type="entry name" value="GMC_OXRED_2"/>
    <property type="match status" value="1"/>
</dbReference>
<dbReference type="SUPFAM" id="SSF54373">
    <property type="entry name" value="FAD-linked reductases, C-terminal domain"/>
    <property type="match status" value="2"/>
</dbReference>
<keyword evidence="7" id="KW-1185">Reference proteome</keyword>
<dbReference type="OrthoDB" id="16820at2759"/>
<comment type="caution">
    <text evidence="6">The sequence shown here is derived from an EMBL/GenBank/DDBJ whole genome shotgun (WGS) entry which is preliminary data.</text>
</comment>
<evidence type="ECO:0000313" key="6">
    <source>
        <dbReference type="EMBL" id="PWA46076.1"/>
    </source>
</evidence>
<evidence type="ECO:0000256" key="1">
    <source>
        <dbReference type="ARBA" id="ARBA00001974"/>
    </source>
</evidence>
<dbReference type="GO" id="GO:0050660">
    <property type="term" value="F:flavin adenine dinucleotide binding"/>
    <property type="evidence" value="ECO:0007669"/>
    <property type="project" value="InterPro"/>
</dbReference>
<dbReference type="GO" id="GO:0016614">
    <property type="term" value="F:oxidoreductase activity, acting on CH-OH group of donors"/>
    <property type="evidence" value="ECO:0007669"/>
    <property type="project" value="InterPro"/>
</dbReference>
<keyword evidence="3" id="KW-0732">Signal</keyword>
<reference evidence="6 7" key="1">
    <citation type="journal article" date="2018" name="Mol. Plant">
        <title>The genome of Artemisia annua provides insight into the evolution of Asteraceae family and artemisinin biosynthesis.</title>
        <authorList>
            <person name="Shen Q."/>
            <person name="Zhang L."/>
            <person name="Liao Z."/>
            <person name="Wang S."/>
            <person name="Yan T."/>
            <person name="Shi P."/>
            <person name="Liu M."/>
            <person name="Fu X."/>
            <person name="Pan Q."/>
            <person name="Wang Y."/>
            <person name="Lv Z."/>
            <person name="Lu X."/>
            <person name="Zhang F."/>
            <person name="Jiang W."/>
            <person name="Ma Y."/>
            <person name="Chen M."/>
            <person name="Hao X."/>
            <person name="Li L."/>
            <person name="Tang Y."/>
            <person name="Lv G."/>
            <person name="Zhou Y."/>
            <person name="Sun X."/>
            <person name="Brodelius P.E."/>
            <person name="Rose J.K.C."/>
            <person name="Tang K."/>
        </authorList>
    </citation>
    <scope>NUCLEOTIDE SEQUENCE [LARGE SCALE GENOMIC DNA]</scope>
    <source>
        <strain evidence="7">cv. Huhao1</strain>
        <tissue evidence="6">Leaf</tissue>
    </source>
</reference>
<dbReference type="Pfam" id="PF05199">
    <property type="entry name" value="GMC_oxred_C"/>
    <property type="match status" value="1"/>
</dbReference>
<protein>
    <submittedName>
        <fullName evidence="6">Oxygen-dependent choline dehydrogenase, FAD/NAD(P)-binding domain protein</fullName>
    </submittedName>
</protein>
<feature type="domain" description="Glucose-methanol-choline oxidoreductase N-terminal" evidence="5">
    <location>
        <begin position="679"/>
        <end position="693"/>
    </location>
</feature>
<dbReference type="Gene3D" id="3.50.50.60">
    <property type="entry name" value="FAD/NAD(P)-binding domain"/>
    <property type="match status" value="2"/>
</dbReference>
<evidence type="ECO:0000256" key="4">
    <source>
        <dbReference type="ARBA" id="ARBA00022827"/>
    </source>
</evidence>
<evidence type="ECO:0000256" key="3">
    <source>
        <dbReference type="ARBA" id="ARBA00022729"/>
    </source>
</evidence>
<dbReference type="PANTHER" id="PTHR45968:SF3">
    <property type="entry name" value="OS04G0573100 PROTEIN"/>
    <property type="match status" value="1"/>
</dbReference>
<dbReference type="Pfam" id="PF00732">
    <property type="entry name" value="GMC_oxred_N"/>
    <property type="match status" value="1"/>
</dbReference>
<keyword evidence="4" id="KW-0274">FAD</keyword>
<dbReference type="SUPFAM" id="SSF51905">
    <property type="entry name" value="FAD/NAD(P)-binding domain"/>
    <property type="match status" value="2"/>
</dbReference>
<dbReference type="STRING" id="35608.A0A2U1LAR1"/>
<sequence>MNKQVGKAVIVGGSIAGICSAHALLSAGWEVIVLEKTTSPPTGSPTGAGLGVDPFSRTIINSWLTSPHQHQQSLLNNLTLPLTIDQNQATDAEKKTSSMLTRDENFNFRAAYWSDLHGLLYSALPPHIFLWGHVFQSFSLSDDKKTVQVQSKVVQSGNIVEIVGDLLVAADGSLSSIRQTFLPDLKLRFHVNPTWYSGYCAWRGVLDLSHDDKSDILVALKKVYPDLGNCLYFDLGSGTHTVFYELLNKRINWIWYINQPEPKLKGNSVTMKVSRSMIKKMQEKAQKIWVPELVRVIKETKEPFLNVIYDCDPLQKIVWERVVLVGDAAHPTTPHGVRSTNMSIMDAWVLGQCLMKCGVQNLTMGLEEHQSIRVPVTSKQVLHSRKMGRIKQGLVLPDGKVFDPKTATPEECRDLQQKNMPGFSYVPSAPKYTFMHEAKEAPKISFYDYIVIGGGTAGIPLATTLSSKYSVLLLERGGSPYENTNITTLFGFGNNFADTSPDSPSQIFTSEGVINTRARVLGGGTCINAGIYSRGEAQYIKEARLTDKNLVRESYEWAEKVMVFKPALHKWSSAVSGALVEANVTPDNGFTYDHIIGTKVAGTIFDENGTRHTAADLLQYANPKGLSVLLHATVHKILFKTKGRSRALAYGVVFEDSLGNKHRAYLKGGRKDEIILSAGALGSPQLLMLSGIGPKEQLDALKIKVVLQQPLVGKGMADNPLNAVFVPSPIAVEPSGVQTVGITRYGSYIEATGGVSFIFTKDPNYQGFSPQMGGFLFEKINGPLSKGELKIENLNPADNPSVTFNYFKQPEDLRKCVNGVKTILKAVESKAYSKYKYANMTVKDILNLNMKLPGHGFVRDNTYTSLEQYCKDMVRTMWHYHGGCRIGEVVDYEYKVVGVDALRVIDGSTIINSPGTNPQASVLMLGRYMGVTILGQRIASSNIASGRLITYLQEVNGVKLCLSDDQQLVNVGLAVSLSKCWLNTVQNKEKLFQNTIAYQRHY</sequence>
<dbReference type="PANTHER" id="PTHR45968">
    <property type="entry name" value="OSJNBA0019K04.7 PROTEIN"/>
    <property type="match status" value="1"/>
</dbReference>
<dbReference type="EMBL" id="PKPP01010460">
    <property type="protein sequence ID" value="PWA46076.1"/>
    <property type="molecule type" value="Genomic_DNA"/>
</dbReference>
<comment type="cofactor">
    <cofactor evidence="1">
        <name>FAD</name>
        <dbReference type="ChEBI" id="CHEBI:57692"/>
    </cofactor>
</comment>
<dbReference type="InterPro" id="IPR051871">
    <property type="entry name" value="GMC_Oxidoreductase-Related"/>
</dbReference>
<dbReference type="Proteomes" id="UP000245207">
    <property type="component" value="Unassembled WGS sequence"/>
</dbReference>
<accession>A0A2U1LAR1</accession>
<dbReference type="AlphaFoldDB" id="A0A2U1LAR1"/>
<proteinExistence type="predicted"/>